<feature type="binding site" evidence="7">
    <location>
        <position position="38"/>
    </location>
    <ligand>
        <name>Mg(2+)</name>
        <dbReference type="ChEBI" id="CHEBI:18420"/>
        <label>1</label>
    </ligand>
</feature>
<dbReference type="GO" id="GO:0003677">
    <property type="term" value="F:DNA binding"/>
    <property type="evidence" value="ECO:0007669"/>
    <property type="project" value="InterPro"/>
</dbReference>
<dbReference type="Proteomes" id="UP000006034">
    <property type="component" value="Unassembled WGS sequence"/>
</dbReference>
<dbReference type="InterPro" id="IPR036691">
    <property type="entry name" value="Endo/exonu/phosph_ase_sf"/>
</dbReference>
<dbReference type="GeneID" id="78085618"/>
<dbReference type="AlphaFoldDB" id="E5Y8H0"/>
<organism evidence="10 11">
    <name type="scientific">Bilophila wadsworthia (strain 3_1_6)</name>
    <dbReference type="NCBI Taxonomy" id="563192"/>
    <lineage>
        <taxon>Bacteria</taxon>
        <taxon>Pseudomonadati</taxon>
        <taxon>Thermodesulfobacteriota</taxon>
        <taxon>Desulfovibrionia</taxon>
        <taxon>Desulfovibrionales</taxon>
        <taxon>Desulfovibrionaceae</taxon>
        <taxon>Bilophila</taxon>
    </lineage>
</organism>
<feature type="binding site" evidence="7">
    <location>
        <position position="157"/>
    </location>
    <ligand>
        <name>Mg(2+)</name>
        <dbReference type="ChEBI" id="CHEBI:18420"/>
        <label>1</label>
    </ligand>
</feature>
<feature type="domain" description="Endonuclease/exonuclease/phosphatase" evidence="9">
    <location>
        <begin position="7"/>
        <end position="253"/>
    </location>
</feature>
<evidence type="ECO:0000313" key="11">
    <source>
        <dbReference type="Proteomes" id="UP000006034"/>
    </source>
</evidence>
<evidence type="ECO:0000256" key="8">
    <source>
        <dbReference type="PIRSR" id="PIRSR604808-3"/>
    </source>
</evidence>
<evidence type="ECO:0000256" key="2">
    <source>
        <dbReference type="ARBA" id="ARBA00007092"/>
    </source>
</evidence>
<keyword evidence="4" id="KW-0378">Hydrolase</keyword>
<evidence type="ECO:0000256" key="4">
    <source>
        <dbReference type="ARBA" id="ARBA00022801"/>
    </source>
</evidence>
<evidence type="ECO:0000313" key="10">
    <source>
        <dbReference type="EMBL" id="EFV43722.1"/>
    </source>
</evidence>
<keyword evidence="5 7" id="KW-0460">Magnesium</keyword>
<comment type="cofactor">
    <cofactor evidence="1">
        <name>Mn(2+)</name>
        <dbReference type="ChEBI" id="CHEBI:29035"/>
    </cofactor>
</comment>
<feature type="active site" description="Proton donor/acceptor" evidence="6">
    <location>
        <position position="155"/>
    </location>
</feature>
<feature type="binding site" evidence="7">
    <location>
        <position position="252"/>
    </location>
    <ligand>
        <name>Mg(2+)</name>
        <dbReference type="ChEBI" id="CHEBI:18420"/>
        <label>1</label>
    </ligand>
</feature>
<reference evidence="10 11" key="1">
    <citation type="submission" date="2010-10" db="EMBL/GenBank/DDBJ databases">
        <authorList>
            <consortium name="The Broad Institute Genome Sequencing Platform"/>
            <person name="Ward D."/>
            <person name="Earl A."/>
            <person name="Feldgarden M."/>
            <person name="Young S.K."/>
            <person name="Gargeya S."/>
            <person name="Zeng Q."/>
            <person name="Alvarado L."/>
            <person name="Berlin A."/>
            <person name="Bochicchio J."/>
            <person name="Chapman S.B."/>
            <person name="Chen Z."/>
            <person name="Freedman E."/>
            <person name="Gellesch M."/>
            <person name="Goldberg J."/>
            <person name="Griggs A."/>
            <person name="Gujja S."/>
            <person name="Heilman E."/>
            <person name="Heiman D."/>
            <person name="Howarth C."/>
            <person name="Mehta T."/>
            <person name="Neiman D."/>
            <person name="Pearson M."/>
            <person name="Roberts A."/>
            <person name="Saif S."/>
            <person name="Shea T."/>
            <person name="Shenoy N."/>
            <person name="Sisk P."/>
            <person name="Stolte C."/>
            <person name="Sykes S."/>
            <person name="White J."/>
            <person name="Yandava C."/>
            <person name="Allen-Vercoe E."/>
            <person name="Sibley C."/>
            <person name="Ambrose C.E."/>
            <person name="Strauss J."/>
            <person name="Daigneault M."/>
            <person name="Haas B."/>
            <person name="Nusbaum C."/>
            <person name="Birren B."/>
        </authorList>
    </citation>
    <scope>NUCLEOTIDE SEQUENCE [LARGE SCALE GENOMIC DNA]</scope>
    <source>
        <strain evidence="10 11">3_1_6</strain>
    </source>
</reference>
<dbReference type="GO" id="GO:0006284">
    <property type="term" value="P:base-excision repair"/>
    <property type="evidence" value="ECO:0007669"/>
    <property type="project" value="TreeGrafter"/>
</dbReference>
<dbReference type="STRING" id="563192.HMPREF0179_02488"/>
<dbReference type="InterPro" id="IPR020848">
    <property type="entry name" value="AP_endonuclease_F1_CS"/>
</dbReference>
<dbReference type="GO" id="GO:0046872">
    <property type="term" value="F:metal ion binding"/>
    <property type="evidence" value="ECO:0007669"/>
    <property type="project" value="UniProtKB-KW"/>
</dbReference>
<reference evidence="10 11" key="2">
    <citation type="submission" date="2013-04" db="EMBL/GenBank/DDBJ databases">
        <title>The Genome Sequence of Bilophila wadsworthia 3_1_6.</title>
        <authorList>
            <consortium name="The Broad Institute Genomics Platform"/>
            <person name="Earl A."/>
            <person name="Ward D."/>
            <person name="Feldgarden M."/>
            <person name="Gevers D."/>
            <person name="Sibley C."/>
            <person name="Strauss J."/>
            <person name="Allen-Vercoe E."/>
            <person name="Walker B."/>
            <person name="Young S."/>
            <person name="Zeng Q."/>
            <person name="Gargeya S."/>
            <person name="Fitzgerald M."/>
            <person name="Haas B."/>
            <person name="Abouelleil A."/>
            <person name="Allen A.W."/>
            <person name="Alvarado L."/>
            <person name="Arachchi H.M."/>
            <person name="Berlin A.M."/>
            <person name="Chapman S.B."/>
            <person name="Gainer-Dewar J."/>
            <person name="Goldberg J."/>
            <person name="Griggs A."/>
            <person name="Gujja S."/>
            <person name="Hansen M."/>
            <person name="Howarth C."/>
            <person name="Imamovic A."/>
            <person name="Ireland A."/>
            <person name="Larimer J."/>
            <person name="McCowan C."/>
            <person name="Murphy C."/>
            <person name="Pearson M."/>
            <person name="Poon T.W."/>
            <person name="Priest M."/>
            <person name="Roberts A."/>
            <person name="Saif S."/>
            <person name="Shea T."/>
            <person name="Sisk P."/>
            <person name="Sykes S."/>
            <person name="Wortman J."/>
            <person name="Nusbaum C."/>
            <person name="Birren B."/>
        </authorList>
    </citation>
    <scope>NUCLEOTIDE SEQUENCE [LARGE SCALE GENOMIC DNA]</scope>
    <source>
        <strain evidence="10 11">3_1_6</strain>
    </source>
</reference>
<name>E5Y8H0_BILW3</name>
<dbReference type="NCBIfam" id="TIGR00195">
    <property type="entry name" value="exoDNase_III"/>
    <property type="match status" value="1"/>
</dbReference>
<dbReference type="Gene3D" id="3.60.10.10">
    <property type="entry name" value="Endonuclease/exonuclease/phosphatase"/>
    <property type="match status" value="1"/>
</dbReference>
<evidence type="ECO:0000256" key="1">
    <source>
        <dbReference type="ARBA" id="ARBA00001936"/>
    </source>
</evidence>
<dbReference type="HOGENOM" id="CLU_027539_1_3_7"/>
<dbReference type="PANTHER" id="PTHR22748:SF6">
    <property type="entry name" value="DNA-(APURINIC OR APYRIMIDINIC SITE) ENDONUCLEASE"/>
    <property type="match status" value="1"/>
</dbReference>
<proteinExistence type="inferred from homology"/>
<dbReference type="EMBL" id="ADCP02000001">
    <property type="protein sequence ID" value="EFV43722.1"/>
    <property type="molecule type" value="Genomic_DNA"/>
</dbReference>
<dbReference type="PROSITE" id="PS00726">
    <property type="entry name" value="AP_NUCLEASE_F1_1"/>
    <property type="match status" value="1"/>
</dbReference>
<comment type="cofactor">
    <cofactor evidence="7">
        <name>Mg(2+)</name>
        <dbReference type="ChEBI" id="CHEBI:18420"/>
    </cofactor>
    <cofactor evidence="7">
        <name>Mn(2+)</name>
        <dbReference type="ChEBI" id="CHEBI:29035"/>
    </cofactor>
    <text evidence="7">Probably binds two magnesium or manganese ions per subunit.</text>
</comment>
<comment type="caution">
    <text evidence="10">The sequence shown here is derived from an EMBL/GenBank/DDBJ whole genome shotgun (WGS) entry which is preliminary data.</text>
</comment>
<feature type="active site" evidence="6">
    <location>
        <position position="116"/>
    </location>
</feature>
<feature type="site" description="Important for catalytic activity" evidence="8">
    <location>
        <position position="227"/>
    </location>
</feature>
<feature type="site" description="Transition state stabilizer" evidence="8">
    <location>
        <position position="157"/>
    </location>
</feature>
<dbReference type="InterPro" id="IPR004808">
    <property type="entry name" value="AP_endonuc_1"/>
</dbReference>
<feature type="binding site" evidence="7">
    <location>
        <position position="155"/>
    </location>
    <ligand>
        <name>Mg(2+)</name>
        <dbReference type="ChEBI" id="CHEBI:18420"/>
        <label>1</label>
    </ligand>
</feature>
<feature type="active site" description="Proton acceptor" evidence="6">
    <location>
        <position position="253"/>
    </location>
</feature>
<dbReference type="PROSITE" id="PS00727">
    <property type="entry name" value="AP_NUCLEASE_F1_2"/>
    <property type="match status" value="1"/>
</dbReference>
<evidence type="ECO:0000256" key="5">
    <source>
        <dbReference type="ARBA" id="ARBA00022842"/>
    </source>
</evidence>
<protein>
    <submittedName>
        <fullName evidence="10">Exodeoxyribonuclease III (Xth)</fullName>
    </submittedName>
</protein>
<gene>
    <name evidence="10" type="ORF">HMPREF0179_02488</name>
</gene>
<evidence type="ECO:0000259" key="9">
    <source>
        <dbReference type="Pfam" id="PF03372"/>
    </source>
</evidence>
<dbReference type="PANTHER" id="PTHR22748">
    <property type="entry name" value="AP ENDONUCLEASE"/>
    <property type="match status" value="1"/>
</dbReference>
<dbReference type="eggNOG" id="COG0708">
    <property type="taxonomic scope" value="Bacteria"/>
</dbReference>
<evidence type="ECO:0000256" key="7">
    <source>
        <dbReference type="PIRSR" id="PIRSR604808-2"/>
    </source>
</evidence>
<evidence type="ECO:0000256" key="3">
    <source>
        <dbReference type="ARBA" id="ARBA00022723"/>
    </source>
</evidence>
<feature type="binding site" evidence="7">
    <location>
        <position position="10"/>
    </location>
    <ligand>
        <name>Mg(2+)</name>
        <dbReference type="ChEBI" id="CHEBI:18420"/>
        <label>1</label>
    </ligand>
</feature>
<feature type="site" description="Interaction with DNA substrate" evidence="8">
    <location>
        <position position="253"/>
    </location>
</feature>
<dbReference type="GO" id="GO:0008081">
    <property type="term" value="F:phosphoric diester hydrolase activity"/>
    <property type="evidence" value="ECO:0007669"/>
    <property type="project" value="TreeGrafter"/>
</dbReference>
<sequence length="263" mass="30171">MDTIRLVSWNVNGFRALSGKPDWDWFASTDADVVALQETKAEPSQIAEEHRSPEGWNAEWLAAQVKKGYSGVAVFSRQKAALEPLAVHRELPDPRYQGEGRLLHIEYPAFHFFNVYFPNGTKDDGRLAYKMGYYDAFLAHAEELRRTKPIVVCGDFNTAHRPIDLARPKANEENSGFLPIERAWVDRFIAAGYVDTFRHIHGDEPHQYSWWSYKQRARVNNVGWRIDYFFVSEELAPAIRDAWIENNVYGSDHCPVGLELAIA</sequence>
<comment type="similarity">
    <text evidence="2">Belongs to the DNA repair enzymes AP/ExoA family.</text>
</comment>
<dbReference type="SUPFAM" id="SSF56219">
    <property type="entry name" value="DNase I-like"/>
    <property type="match status" value="1"/>
</dbReference>
<feature type="binding site" evidence="7">
    <location>
        <position position="253"/>
    </location>
    <ligand>
        <name>Mg(2+)</name>
        <dbReference type="ChEBI" id="CHEBI:18420"/>
        <label>1</label>
    </ligand>
</feature>
<keyword evidence="7" id="KW-0464">Manganese</keyword>
<dbReference type="PROSITE" id="PS51435">
    <property type="entry name" value="AP_NUCLEASE_F1_4"/>
    <property type="match status" value="1"/>
</dbReference>
<dbReference type="InterPro" id="IPR005135">
    <property type="entry name" value="Endo/exonuclease/phosphatase"/>
</dbReference>
<dbReference type="OrthoDB" id="9803914at2"/>
<keyword evidence="3 7" id="KW-0479">Metal-binding</keyword>
<dbReference type="GO" id="GO:0008311">
    <property type="term" value="F:double-stranded DNA 3'-5' DNA exonuclease activity"/>
    <property type="evidence" value="ECO:0007669"/>
    <property type="project" value="TreeGrafter"/>
</dbReference>
<dbReference type="NCBIfam" id="TIGR00633">
    <property type="entry name" value="xth"/>
    <property type="match status" value="1"/>
</dbReference>
<dbReference type="Pfam" id="PF03372">
    <property type="entry name" value="Exo_endo_phos"/>
    <property type="match status" value="1"/>
</dbReference>
<dbReference type="InterPro" id="IPR020847">
    <property type="entry name" value="AP_endonuclease_F1_BS"/>
</dbReference>
<accession>E5Y8H0</accession>
<dbReference type="GO" id="GO:0003906">
    <property type="term" value="F:DNA-(apurinic or apyrimidinic site) endonuclease activity"/>
    <property type="evidence" value="ECO:0007669"/>
    <property type="project" value="TreeGrafter"/>
</dbReference>
<evidence type="ECO:0000256" key="6">
    <source>
        <dbReference type="PIRSR" id="PIRSR604808-1"/>
    </source>
</evidence>
<dbReference type="RefSeq" id="WP_005028346.1">
    <property type="nucleotide sequence ID" value="NZ_KE150238.1"/>
</dbReference>
<keyword evidence="11" id="KW-1185">Reference proteome</keyword>